<sequence length="435" mass="48586">MEEAPCKRSRTNDDAGTGIMAGGGGDDRLSALPDCLLHEIMSRMKARQVVQTCVLSARWRHLWRSVPCFDADEGEFEFTVAEARAAPTFPDLLEMRWEKFEDFMDILLSPGNVSIAHLDKFRLGFTGCDSESKRGYRWIRRGIKYDGDAAQGPGIQRQGFSSITRSWRLRKLHLDKMCLDALFSEHVGSGCPNLEDLELTECKLEFEAITSGSLKSLVLKKCCMIDGFREITSPMLSSLVIDGGSYTGDCLVVTTAPAAASVFLNVDVSGLFVGGFSLRGMTTSLAKASVRLRSRKIVDALKILGSVSDVMTNLELSQVMVLGECSATFPQLNNLRTLQLNRCDLSDGFQMLGLLLRNSPNLERLTLRWCKYSNDLKNKRRSSKSKPYPNLVDARCEKLKLTEIIYRGEDIHQLIELLLCISENLPNNYIKLIKS</sequence>
<dbReference type="InterPro" id="IPR036047">
    <property type="entry name" value="F-box-like_dom_sf"/>
</dbReference>
<protein>
    <recommendedName>
        <fullName evidence="2">F-box domain-containing protein</fullName>
    </recommendedName>
</protein>
<reference evidence="3" key="1">
    <citation type="journal article" date="2019" name="BMC Genomics">
        <title>A new reference genome for Sorghum bicolor reveals high levels of sequence similarity between sweet and grain genotypes: implications for the genetics of sugar metabolism.</title>
        <authorList>
            <person name="Cooper E.A."/>
            <person name="Brenton Z.W."/>
            <person name="Flinn B.S."/>
            <person name="Jenkins J."/>
            <person name="Shu S."/>
            <person name="Flowers D."/>
            <person name="Luo F."/>
            <person name="Wang Y."/>
            <person name="Xia P."/>
            <person name="Barry K."/>
            <person name="Daum C."/>
            <person name="Lipzen A."/>
            <person name="Yoshinaga Y."/>
            <person name="Schmutz J."/>
            <person name="Saski C."/>
            <person name="Vermerris W."/>
            <person name="Kresovich S."/>
        </authorList>
    </citation>
    <scope>NUCLEOTIDE SEQUENCE</scope>
</reference>
<dbReference type="PANTHER" id="PTHR34223">
    <property type="entry name" value="OS11G0201299 PROTEIN"/>
    <property type="match status" value="1"/>
</dbReference>
<proteinExistence type="predicted"/>
<dbReference type="InterPro" id="IPR053197">
    <property type="entry name" value="F-box_SCFL_complex_component"/>
</dbReference>
<dbReference type="Gene3D" id="3.80.10.10">
    <property type="entry name" value="Ribonuclease Inhibitor"/>
    <property type="match status" value="1"/>
</dbReference>
<dbReference type="SUPFAM" id="SSF81383">
    <property type="entry name" value="F-box domain"/>
    <property type="match status" value="1"/>
</dbReference>
<name>A0A921UBH8_SORBI</name>
<dbReference type="InterPro" id="IPR053781">
    <property type="entry name" value="F-box_AtFBL13-like"/>
</dbReference>
<evidence type="ECO:0000313" key="4">
    <source>
        <dbReference type="Proteomes" id="UP000807115"/>
    </source>
</evidence>
<comment type="caution">
    <text evidence="3">The sequence shown here is derived from an EMBL/GenBank/DDBJ whole genome shotgun (WGS) entry which is preliminary data.</text>
</comment>
<feature type="domain" description="F-box" evidence="2">
    <location>
        <begin position="29"/>
        <end position="68"/>
    </location>
</feature>
<feature type="region of interest" description="Disordered" evidence="1">
    <location>
        <begin position="1"/>
        <end position="23"/>
    </location>
</feature>
<gene>
    <name evidence="3" type="ORF">BDA96_06G097400</name>
</gene>
<organism evidence="3 4">
    <name type="scientific">Sorghum bicolor</name>
    <name type="common">Sorghum</name>
    <name type="synonym">Sorghum vulgare</name>
    <dbReference type="NCBI Taxonomy" id="4558"/>
    <lineage>
        <taxon>Eukaryota</taxon>
        <taxon>Viridiplantae</taxon>
        <taxon>Streptophyta</taxon>
        <taxon>Embryophyta</taxon>
        <taxon>Tracheophyta</taxon>
        <taxon>Spermatophyta</taxon>
        <taxon>Magnoliopsida</taxon>
        <taxon>Liliopsida</taxon>
        <taxon>Poales</taxon>
        <taxon>Poaceae</taxon>
        <taxon>PACMAD clade</taxon>
        <taxon>Panicoideae</taxon>
        <taxon>Andropogonodae</taxon>
        <taxon>Andropogoneae</taxon>
        <taxon>Sorghinae</taxon>
        <taxon>Sorghum</taxon>
    </lineage>
</organism>
<feature type="compositionally biased region" description="Basic and acidic residues" evidence="1">
    <location>
        <begin position="1"/>
        <end position="13"/>
    </location>
</feature>
<evidence type="ECO:0000259" key="2">
    <source>
        <dbReference type="Pfam" id="PF00646"/>
    </source>
</evidence>
<dbReference type="AlphaFoldDB" id="A0A921UBH8"/>
<accession>A0A921UBH8</accession>
<dbReference type="Proteomes" id="UP000807115">
    <property type="component" value="Chromosome 6"/>
</dbReference>
<dbReference type="InterPro" id="IPR001810">
    <property type="entry name" value="F-box_dom"/>
</dbReference>
<dbReference type="SUPFAM" id="SSF52047">
    <property type="entry name" value="RNI-like"/>
    <property type="match status" value="1"/>
</dbReference>
<dbReference type="Gene3D" id="1.20.1280.50">
    <property type="match status" value="1"/>
</dbReference>
<evidence type="ECO:0000256" key="1">
    <source>
        <dbReference type="SAM" id="MobiDB-lite"/>
    </source>
</evidence>
<evidence type="ECO:0000313" key="3">
    <source>
        <dbReference type="EMBL" id="KAG0525897.1"/>
    </source>
</evidence>
<dbReference type="CDD" id="cd22160">
    <property type="entry name" value="F-box_AtFBL13-like"/>
    <property type="match status" value="1"/>
</dbReference>
<reference evidence="3" key="2">
    <citation type="submission" date="2020-10" db="EMBL/GenBank/DDBJ databases">
        <authorList>
            <person name="Cooper E.A."/>
            <person name="Brenton Z.W."/>
            <person name="Flinn B.S."/>
            <person name="Jenkins J."/>
            <person name="Shu S."/>
            <person name="Flowers D."/>
            <person name="Luo F."/>
            <person name="Wang Y."/>
            <person name="Xia P."/>
            <person name="Barry K."/>
            <person name="Daum C."/>
            <person name="Lipzen A."/>
            <person name="Yoshinaga Y."/>
            <person name="Schmutz J."/>
            <person name="Saski C."/>
            <person name="Vermerris W."/>
            <person name="Kresovich S."/>
        </authorList>
    </citation>
    <scope>NUCLEOTIDE SEQUENCE</scope>
</reference>
<dbReference type="Pfam" id="PF00646">
    <property type="entry name" value="F-box"/>
    <property type="match status" value="1"/>
</dbReference>
<dbReference type="EMBL" id="CM027685">
    <property type="protein sequence ID" value="KAG0525897.1"/>
    <property type="molecule type" value="Genomic_DNA"/>
</dbReference>
<dbReference type="PANTHER" id="PTHR34223:SF95">
    <property type="entry name" value="F-BOX DOMAIN-CONTAINING PROTEIN"/>
    <property type="match status" value="1"/>
</dbReference>
<dbReference type="InterPro" id="IPR032675">
    <property type="entry name" value="LRR_dom_sf"/>
</dbReference>